<dbReference type="Proteomes" id="UP000476064">
    <property type="component" value="Chromosome"/>
</dbReference>
<dbReference type="KEGG" id="plyc:GXP70_26410"/>
<dbReference type="RefSeq" id="WP_162359576.1">
    <property type="nucleotide sequence ID" value="NZ_CP048209.1"/>
</dbReference>
<sequence length="371" mass="42081">MNTYYSELGRKFEGRTPIDTEGYYVLHRNEEISRSLTVPKGVPMITAARFVQALADGCGTIIRAFARRPENKDVYAFSLYADDHSGFLVYMNTEAGFQTALAAYGHDDPERIRALKYGQGDFEFQFRSEQMGEHGETIRLMERAAYRALDLNEDSDSGKDVSEPVAAIEAGIVDMGYQVLALRAVQRLIEDDAFAPLRTTADFIAYAATENDYFNYSIVMRKTIEPALFDALFPELGEYDRQYRRELESYRKLTVAEALDYWTEAADGSITASPYRYIKSEYEVFAQLAPFGSALAEASLPRLRRVAEQDDLVQDDRKKLFYYMECLHFCGGLTDGQREECRSIAALLEAKHGELREEARQLVRLANGEAS</sequence>
<keyword evidence="2" id="KW-1185">Reference proteome</keyword>
<evidence type="ECO:0000313" key="2">
    <source>
        <dbReference type="Proteomes" id="UP000476064"/>
    </source>
</evidence>
<organism evidence="1 2">
    <name type="scientific">Paenibacillus lycopersici</name>
    <dbReference type="NCBI Taxonomy" id="2704462"/>
    <lineage>
        <taxon>Bacteria</taxon>
        <taxon>Bacillati</taxon>
        <taxon>Bacillota</taxon>
        <taxon>Bacilli</taxon>
        <taxon>Bacillales</taxon>
        <taxon>Paenibacillaceae</taxon>
        <taxon>Paenibacillus</taxon>
    </lineage>
</organism>
<dbReference type="InterPro" id="IPR025409">
    <property type="entry name" value="DUF4303"/>
</dbReference>
<name>A0A6C0G172_9BACL</name>
<accession>A0A6C0G172</accession>
<dbReference type="Pfam" id="PF14136">
    <property type="entry name" value="DUF4303"/>
    <property type="match status" value="1"/>
</dbReference>
<gene>
    <name evidence="1" type="ORF">GXP70_26410</name>
</gene>
<dbReference type="EMBL" id="CP048209">
    <property type="protein sequence ID" value="QHT63146.1"/>
    <property type="molecule type" value="Genomic_DNA"/>
</dbReference>
<evidence type="ECO:0000313" key="1">
    <source>
        <dbReference type="EMBL" id="QHT63146.1"/>
    </source>
</evidence>
<evidence type="ECO:0008006" key="3">
    <source>
        <dbReference type="Google" id="ProtNLM"/>
    </source>
</evidence>
<proteinExistence type="predicted"/>
<dbReference type="AlphaFoldDB" id="A0A6C0G172"/>
<protein>
    <recommendedName>
        <fullName evidence="3">DUF4303 domain-containing protein</fullName>
    </recommendedName>
</protein>
<reference evidence="1 2" key="1">
    <citation type="submission" date="2020-01" db="EMBL/GenBank/DDBJ databases">
        <title>Paenibacillus sp. nov., isolated from tomato rhizosphere.</title>
        <authorList>
            <person name="Weon H.-Y."/>
            <person name="Lee S.A."/>
        </authorList>
    </citation>
    <scope>NUCLEOTIDE SEQUENCE [LARGE SCALE GENOMIC DNA]</scope>
    <source>
        <strain evidence="1 2">12200R-189</strain>
    </source>
</reference>